<dbReference type="InterPro" id="IPR004358">
    <property type="entry name" value="Sig_transdc_His_kin-like_C"/>
</dbReference>
<comment type="catalytic activity">
    <reaction evidence="1">
        <text>ATP + protein L-histidine = ADP + protein N-phospho-L-histidine.</text>
        <dbReference type="EC" id="2.7.13.3"/>
    </reaction>
</comment>
<dbReference type="InterPro" id="IPR003660">
    <property type="entry name" value="HAMP_dom"/>
</dbReference>
<feature type="domain" description="HAMP" evidence="13">
    <location>
        <begin position="206"/>
        <end position="259"/>
    </location>
</feature>
<feature type="domain" description="Histidine kinase" evidence="12">
    <location>
        <begin position="301"/>
        <end position="516"/>
    </location>
</feature>
<keyword evidence="7" id="KW-0418">Kinase</keyword>
<dbReference type="Gene3D" id="6.10.340.10">
    <property type="match status" value="1"/>
</dbReference>
<feature type="transmembrane region" description="Helical" evidence="11">
    <location>
        <begin position="20"/>
        <end position="39"/>
    </location>
</feature>
<sequence>MKQRLLSTIQNLSIRRKMTVLIMLICGIALVAASLAFVIREAHGIRAAEKEDLASLAEIIGTNSAAALMFNDSKAAQETLAALSAKSSIRAAYVLDGADHVFTSYLSATEVTKKFPFGILDASAPPAANHVALQRIRSEADRLLGLSGYFSIAKPVVWDGQKVGTVLLLSDTSVFINHLYSTLISTTVVLAGSFLLIYWLSSRLQRLISDPVLLLSDAMKRVSRKKDYSIRVVRETDDELGELMSGFNAMLEHIQLRDDQLEEVNRSLERRVAEAVAELRRKDQMLVQQNRQAAMGEMISNIAHQWRQPLNAVGGIIQNIQLSYESGHLNRENLEFEVREAMEAILYMSRTIDDFRNFFRPGKDKAVFSLNRVVAKSIELVGASLRNNGIAIDLEEDQEVSAVGYDNEYSQVLLNIINNAKDALLGHGGAAPRIHIRVFSDNGRSVVTIRDNGGGIPDSILPKIFDPYFTTKEPGKGTGIGLCMSKVIIEQNMGGKLTAGTVGDGAEFRIELSSVPAFNI</sequence>
<dbReference type="PROSITE" id="PS50109">
    <property type="entry name" value="HIS_KIN"/>
    <property type="match status" value="1"/>
</dbReference>
<keyword evidence="11" id="KW-0812">Transmembrane</keyword>
<dbReference type="InterPro" id="IPR003661">
    <property type="entry name" value="HisK_dim/P_dom"/>
</dbReference>
<dbReference type="SMART" id="SM00388">
    <property type="entry name" value="HisKA"/>
    <property type="match status" value="1"/>
</dbReference>
<dbReference type="Pfam" id="PF00672">
    <property type="entry name" value="HAMP"/>
    <property type="match status" value="1"/>
</dbReference>
<protein>
    <recommendedName>
        <fullName evidence="3">histidine kinase</fullName>
        <ecNumber evidence="3">2.7.13.3</ecNumber>
    </recommendedName>
</protein>
<keyword evidence="4" id="KW-0597">Phosphoprotein</keyword>
<dbReference type="SMART" id="SM00387">
    <property type="entry name" value="HATPase_c"/>
    <property type="match status" value="1"/>
</dbReference>
<evidence type="ECO:0000313" key="14">
    <source>
        <dbReference type="EMBL" id="KAA0890403.1"/>
    </source>
</evidence>
<evidence type="ECO:0000256" key="11">
    <source>
        <dbReference type="SAM" id="Phobius"/>
    </source>
</evidence>
<evidence type="ECO:0000259" key="12">
    <source>
        <dbReference type="PROSITE" id="PS50109"/>
    </source>
</evidence>
<dbReference type="PANTHER" id="PTHR43065">
    <property type="entry name" value="SENSOR HISTIDINE KINASE"/>
    <property type="match status" value="1"/>
</dbReference>
<keyword evidence="8" id="KW-0067">ATP-binding</keyword>
<keyword evidence="9" id="KW-0902">Two-component regulatory system</keyword>
<dbReference type="PROSITE" id="PS50885">
    <property type="entry name" value="HAMP"/>
    <property type="match status" value="1"/>
</dbReference>
<dbReference type="RefSeq" id="WP_149307876.1">
    <property type="nucleotide sequence ID" value="NZ_SRSD01000007.1"/>
</dbReference>
<gene>
    <name evidence="14" type="ORF">ET418_12105</name>
</gene>
<dbReference type="CDD" id="cd00082">
    <property type="entry name" value="HisKA"/>
    <property type="match status" value="1"/>
</dbReference>
<dbReference type="InterPro" id="IPR036890">
    <property type="entry name" value="HATPase_C_sf"/>
</dbReference>
<evidence type="ECO:0000256" key="2">
    <source>
        <dbReference type="ARBA" id="ARBA00004370"/>
    </source>
</evidence>
<keyword evidence="10" id="KW-0175">Coiled coil</keyword>
<accession>A0A5A9XCT8</accession>
<dbReference type="GO" id="GO:0016020">
    <property type="term" value="C:membrane"/>
    <property type="evidence" value="ECO:0007669"/>
    <property type="project" value="UniProtKB-SubCell"/>
</dbReference>
<dbReference type="SUPFAM" id="SSF47384">
    <property type="entry name" value="Homodimeric domain of signal transducing histidine kinase"/>
    <property type="match status" value="1"/>
</dbReference>
<keyword evidence="11" id="KW-0472">Membrane</keyword>
<evidence type="ECO:0000256" key="10">
    <source>
        <dbReference type="SAM" id="Coils"/>
    </source>
</evidence>
<proteinExistence type="predicted"/>
<dbReference type="GO" id="GO:0000155">
    <property type="term" value="F:phosphorelay sensor kinase activity"/>
    <property type="evidence" value="ECO:0007669"/>
    <property type="project" value="InterPro"/>
</dbReference>
<feature type="coiled-coil region" evidence="10">
    <location>
        <begin position="251"/>
        <end position="285"/>
    </location>
</feature>
<evidence type="ECO:0000313" key="15">
    <source>
        <dbReference type="Proteomes" id="UP000324298"/>
    </source>
</evidence>
<evidence type="ECO:0000259" key="13">
    <source>
        <dbReference type="PROSITE" id="PS50885"/>
    </source>
</evidence>
<dbReference type="Pfam" id="PF17152">
    <property type="entry name" value="CHASE8"/>
    <property type="match status" value="1"/>
</dbReference>
<dbReference type="EMBL" id="SRSD01000007">
    <property type="protein sequence ID" value="KAA0890403.1"/>
    <property type="molecule type" value="Genomic_DNA"/>
</dbReference>
<evidence type="ECO:0000256" key="6">
    <source>
        <dbReference type="ARBA" id="ARBA00022741"/>
    </source>
</evidence>
<keyword evidence="15" id="KW-1185">Reference proteome</keyword>
<dbReference type="SUPFAM" id="SSF158472">
    <property type="entry name" value="HAMP domain-like"/>
    <property type="match status" value="1"/>
</dbReference>
<dbReference type="EC" id="2.7.13.3" evidence="3"/>
<keyword evidence="5" id="KW-0808">Transferase</keyword>
<dbReference type="InterPro" id="IPR003594">
    <property type="entry name" value="HATPase_dom"/>
</dbReference>
<dbReference type="AlphaFoldDB" id="A0A5A9XCT8"/>
<dbReference type="CDD" id="cd06225">
    <property type="entry name" value="HAMP"/>
    <property type="match status" value="1"/>
</dbReference>
<dbReference type="OrthoDB" id="5397184at2"/>
<dbReference type="Gene3D" id="3.30.565.10">
    <property type="entry name" value="Histidine kinase-like ATPase, C-terminal domain"/>
    <property type="match status" value="1"/>
</dbReference>
<organism evidence="14 15">
    <name type="scientific">Oryzomonas rubra</name>
    <dbReference type="NCBI Taxonomy" id="2509454"/>
    <lineage>
        <taxon>Bacteria</taxon>
        <taxon>Pseudomonadati</taxon>
        <taxon>Thermodesulfobacteriota</taxon>
        <taxon>Desulfuromonadia</taxon>
        <taxon>Geobacterales</taxon>
        <taxon>Geobacteraceae</taxon>
        <taxon>Oryzomonas</taxon>
    </lineage>
</organism>
<dbReference type="PRINTS" id="PR00344">
    <property type="entry name" value="BCTRLSENSOR"/>
</dbReference>
<reference evidence="14 15" key="1">
    <citation type="submission" date="2019-04" db="EMBL/GenBank/DDBJ databases">
        <title>Geobacter ruber sp. nov., ferric-reducing bacteria isolated from paddy soil.</title>
        <authorList>
            <person name="Xu Z."/>
            <person name="Masuda Y."/>
            <person name="Itoh H."/>
            <person name="Senoo K."/>
        </authorList>
    </citation>
    <scope>NUCLEOTIDE SEQUENCE [LARGE SCALE GENOMIC DNA]</scope>
    <source>
        <strain evidence="14 15">Red88</strain>
    </source>
</reference>
<dbReference type="Gene3D" id="1.10.287.130">
    <property type="match status" value="1"/>
</dbReference>
<evidence type="ECO:0000256" key="5">
    <source>
        <dbReference type="ARBA" id="ARBA00022679"/>
    </source>
</evidence>
<dbReference type="Pfam" id="PF02518">
    <property type="entry name" value="HATPase_c"/>
    <property type="match status" value="1"/>
</dbReference>
<evidence type="ECO:0000256" key="8">
    <source>
        <dbReference type="ARBA" id="ARBA00022840"/>
    </source>
</evidence>
<evidence type="ECO:0000256" key="1">
    <source>
        <dbReference type="ARBA" id="ARBA00000085"/>
    </source>
</evidence>
<evidence type="ECO:0000256" key="4">
    <source>
        <dbReference type="ARBA" id="ARBA00022553"/>
    </source>
</evidence>
<dbReference type="PANTHER" id="PTHR43065:SF10">
    <property type="entry name" value="PEROXIDE STRESS-ACTIVATED HISTIDINE KINASE MAK3"/>
    <property type="match status" value="1"/>
</dbReference>
<dbReference type="InterPro" id="IPR036097">
    <property type="entry name" value="HisK_dim/P_sf"/>
</dbReference>
<comment type="subcellular location">
    <subcellularLocation>
        <location evidence="2">Membrane</location>
    </subcellularLocation>
</comment>
<dbReference type="InterPro" id="IPR033417">
    <property type="entry name" value="CHASE8"/>
</dbReference>
<evidence type="ECO:0000256" key="7">
    <source>
        <dbReference type="ARBA" id="ARBA00022777"/>
    </source>
</evidence>
<dbReference type="GO" id="GO:0005524">
    <property type="term" value="F:ATP binding"/>
    <property type="evidence" value="ECO:0007669"/>
    <property type="project" value="UniProtKB-KW"/>
</dbReference>
<evidence type="ECO:0000256" key="9">
    <source>
        <dbReference type="ARBA" id="ARBA00023012"/>
    </source>
</evidence>
<dbReference type="InterPro" id="IPR005467">
    <property type="entry name" value="His_kinase_dom"/>
</dbReference>
<evidence type="ECO:0000256" key="3">
    <source>
        <dbReference type="ARBA" id="ARBA00012438"/>
    </source>
</evidence>
<name>A0A5A9XCT8_9BACT</name>
<dbReference type="SMART" id="SM00304">
    <property type="entry name" value="HAMP"/>
    <property type="match status" value="1"/>
</dbReference>
<dbReference type="Proteomes" id="UP000324298">
    <property type="component" value="Unassembled WGS sequence"/>
</dbReference>
<keyword evidence="6" id="KW-0547">Nucleotide-binding</keyword>
<dbReference type="SUPFAM" id="SSF55874">
    <property type="entry name" value="ATPase domain of HSP90 chaperone/DNA topoisomerase II/histidine kinase"/>
    <property type="match status" value="1"/>
</dbReference>
<keyword evidence="11" id="KW-1133">Transmembrane helix</keyword>
<comment type="caution">
    <text evidence="14">The sequence shown here is derived from an EMBL/GenBank/DDBJ whole genome shotgun (WGS) entry which is preliminary data.</text>
</comment>